<dbReference type="EMBL" id="CP002102">
    <property type="protein sequence ID" value="ADL01559.1"/>
    <property type="molecule type" value="Genomic_DNA"/>
</dbReference>
<keyword evidence="2" id="KW-1185">Reference proteome</keyword>
<name>D9QJJ8_BRESC</name>
<dbReference type="AlphaFoldDB" id="D9QJJ8"/>
<sequence>MLTLVLLASLLAGSDPDGVVSTAPRGADSVVVGAVAPTTDARPDASMITPMPQSLTTAEQIDRWVGARTAANAPFESDRGPVDDRKMHGFASGAVGTGDFSAVAVGVSLPIGENGRLDLSFSQSRNGYGYGGYGDYGYGYQGYGYDGLGYRGYRPTDFYGHRPLAHDPFFSERVRVAGSDIDRRERDPDKRP</sequence>
<reference evidence="2" key="1">
    <citation type="journal article" date="2011" name="J. Bacteriol.">
        <title>Genome sequences of eight morphologically diverse alphaproteobacteria.</title>
        <authorList>
            <consortium name="US DOE Joint Genome Institute"/>
            <person name="Brown P.J."/>
            <person name="Kysela D.T."/>
            <person name="Buechlein A."/>
            <person name="Hemmerich C."/>
            <person name="Brun Y.V."/>
        </authorList>
    </citation>
    <scope>NUCLEOTIDE SEQUENCE [LARGE SCALE GENOMIC DNA]</scope>
    <source>
        <strain evidence="2">ATCC 15264 / DSM 4735 / LMG 14903 / NBRC 16000 / CB 81</strain>
    </source>
</reference>
<accession>D9QJJ8</accession>
<dbReference type="RefSeq" id="WP_013269660.1">
    <property type="nucleotide sequence ID" value="NC_014375.1"/>
</dbReference>
<protein>
    <submittedName>
        <fullName evidence="1">Uncharacterized protein</fullName>
    </submittedName>
</protein>
<dbReference type="OrthoDB" id="7203826at2"/>
<dbReference type="KEGG" id="bsb:Bresu_2249"/>
<dbReference type="Proteomes" id="UP000002696">
    <property type="component" value="Chromosome"/>
</dbReference>
<organism evidence="1 2">
    <name type="scientific">Brevundimonas subvibrioides (strain ATCC 15264 / DSM 4735 / LMG 14903 / NBRC 16000 / CB 81)</name>
    <name type="common">Caulobacter subvibrioides</name>
    <dbReference type="NCBI Taxonomy" id="633149"/>
    <lineage>
        <taxon>Bacteria</taxon>
        <taxon>Pseudomonadati</taxon>
        <taxon>Pseudomonadota</taxon>
        <taxon>Alphaproteobacteria</taxon>
        <taxon>Caulobacterales</taxon>
        <taxon>Caulobacteraceae</taxon>
        <taxon>Brevundimonas</taxon>
    </lineage>
</organism>
<dbReference type="eggNOG" id="ENOG50338V2">
    <property type="taxonomic scope" value="Bacteria"/>
</dbReference>
<dbReference type="HOGENOM" id="CLU_1302951_0_0_5"/>
<dbReference type="InParanoid" id="D9QJJ8"/>
<evidence type="ECO:0000313" key="2">
    <source>
        <dbReference type="Proteomes" id="UP000002696"/>
    </source>
</evidence>
<dbReference type="STRING" id="633149.Bresu_2249"/>
<evidence type="ECO:0000313" key="1">
    <source>
        <dbReference type="EMBL" id="ADL01559.1"/>
    </source>
</evidence>
<proteinExistence type="predicted"/>
<gene>
    <name evidence="1" type="ordered locus">Bresu_2249</name>
</gene>
<dbReference type="BioCyc" id="BSUB633149:G1GM8-2248-MONOMER"/>